<comment type="caution">
    <text evidence="2">The sequence shown here is derived from an EMBL/GenBank/DDBJ whole genome shotgun (WGS) entry which is preliminary data.</text>
</comment>
<evidence type="ECO:0000259" key="1">
    <source>
        <dbReference type="Pfam" id="PF03101"/>
    </source>
</evidence>
<dbReference type="AlphaFoldDB" id="A0A199VSL9"/>
<proteinExistence type="predicted"/>
<dbReference type="PANTHER" id="PTHR47718">
    <property type="entry name" value="OS01G0519700 PROTEIN"/>
    <property type="match status" value="1"/>
</dbReference>
<sequence length="280" mass="32368">MVTSHYYVCSKEGNYKSRAQVQGDKGTPQKSMQYSRTGCKAHLRIKMQEDSKWIVTAFEKEHNHNLVTSPSKSHFLRSHRSITTEQKQVIHMLSEQNISTSQIMTFMTAREGGSQNVHFTRKDLNNQPSLLSHNPIEKEAWEVYTRRVYSEFKNQLRASTGYEVTELKENLSYKVSIMPDSILPYKRVQSYTVSINPSEERVECSCKFNALSLKVQKIPFEASKNFESYQMACEKIDRLVEEIISLNQALKEKQGDNIADDIRDEQALSMRSSHFVSDFT</sequence>
<dbReference type="EMBL" id="LSRQ01000969">
    <property type="protein sequence ID" value="OAY80003.1"/>
    <property type="molecule type" value="Genomic_DNA"/>
</dbReference>
<gene>
    <name evidence="2" type="ORF">ACMD2_24695</name>
</gene>
<dbReference type="Pfam" id="PF03101">
    <property type="entry name" value="FAR1"/>
    <property type="match status" value="1"/>
</dbReference>
<evidence type="ECO:0000313" key="3">
    <source>
        <dbReference type="Proteomes" id="UP000092600"/>
    </source>
</evidence>
<reference evidence="2 3" key="1">
    <citation type="journal article" date="2016" name="DNA Res.">
        <title>The draft genome of MD-2 pineapple using hybrid error correction of long reads.</title>
        <authorList>
            <person name="Redwan R.M."/>
            <person name="Saidin A."/>
            <person name="Kumar S.V."/>
        </authorList>
    </citation>
    <scope>NUCLEOTIDE SEQUENCE [LARGE SCALE GENOMIC DNA]</scope>
    <source>
        <strain evidence="3">cv. MD2</strain>
        <tissue evidence="2">Leaf</tissue>
    </source>
</reference>
<dbReference type="InterPro" id="IPR004330">
    <property type="entry name" value="FAR1_DNA_bnd_dom"/>
</dbReference>
<name>A0A199VSL9_ANACO</name>
<dbReference type="STRING" id="4615.A0A199VSL9"/>
<accession>A0A199VSL9</accession>
<feature type="non-terminal residue" evidence="2">
    <location>
        <position position="280"/>
    </location>
</feature>
<feature type="domain" description="FAR1" evidence="1">
    <location>
        <begin position="3"/>
        <end position="67"/>
    </location>
</feature>
<dbReference type="Proteomes" id="UP000092600">
    <property type="component" value="Unassembled WGS sequence"/>
</dbReference>
<protein>
    <submittedName>
        <fullName evidence="2">Protein FAR1-RELATED SEQUENCE 5</fullName>
    </submittedName>
</protein>
<organism evidence="2 3">
    <name type="scientific">Ananas comosus</name>
    <name type="common">Pineapple</name>
    <name type="synonym">Ananas ananas</name>
    <dbReference type="NCBI Taxonomy" id="4615"/>
    <lineage>
        <taxon>Eukaryota</taxon>
        <taxon>Viridiplantae</taxon>
        <taxon>Streptophyta</taxon>
        <taxon>Embryophyta</taxon>
        <taxon>Tracheophyta</taxon>
        <taxon>Spermatophyta</taxon>
        <taxon>Magnoliopsida</taxon>
        <taxon>Liliopsida</taxon>
        <taxon>Poales</taxon>
        <taxon>Bromeliaceae</taxon>
        <taxon>Bromelioideae</taxon>
        <taxon>Ananas</taxon>
    </lineage>
</organism>
<evidence type="ECO:0000313" key="2">
    <source>
        <dbReference type="EMBL" id="OAY80003.1"/>
    </source>
</evidence>